<dbReference type="SUPFAM" id="SSF47986">
    <property type="entry name" value="DEATH domain"/>
    <property type="match status" value="1"/>
</dbReference>
<dbReference type="PANTHER" id="PTHR14559">
    <property type="entry name" value="CASPASE RECRUITMENT DOMAIN FAMILY"/>
    <property type="match status" value="1"/>
</dbReference>
<dbReference type="InterPro" id="IPR036034">
    <property type="entry name" value="PDZ_sf"/>
</dbReference>
<dbReference type="InterPro" id="IPR027417">
    <property type="entry name" value="P-loop_NTPase"/>
</dbReference>
<evidence type="ECO:0000313" key="8">
    <source>
        <dbReference type="Proteomes" id="UP000438429"/>
    </source>
</evidence>
<evidence type="ECO:0000259" key="5">
    <source>
        <dbReference type="PROSITE" id="PS50052"/>
    </source>
</evidence>
<dbReference type="InterPro" id="IPR008144">
    <property type="entry name" value="Guanylate_kin-like_dom"/>
</dbReference>
<reference evidence="7 8" key="1">
    <citation type="submission" date="2019-06" db="EMBL/GenBank/DDBJ databases">
        <title>Draft genomes of female and male turbot (Scophthalmus maximus).</title>
        <authorList>
            <person name="Xu H."/>
            <person name="Xu X.-W."/>
            <person name="Shao C."/>
            <person name="Chen S."/>
        </authorList>
    </citation>
    <scope>NUCLEOTIDE SEQUENCE [LARGE SCALE GENOMIC DNA]</scope>
    <source>
        <strain evidence="7">Ysfricsl-2016a</strain>
        <tissue evidence="7">Blood</tissue>
    </source>
</reference>
<dbReference type="Proteomes" id="UP000438429">
    <property type="component" value="Unassembled WGS sequence"/>
</dbReference>
<dbReference type="FunFam" id="3.40.50.300:FF:001294">
    <property type="entry name" value="Caspase recruitment domain family member 14"/>
    <property type="match status" value="1"/>
</dbReference>
<dbReference type="Pfam" id="PF00619">
    <property type="entry name" value="CARD"/>
    <property type="match status" value="1"/>
</dbReference>
<feature type="domain" description="CARD" evidence="6">
    <location>
        <begin position="17"/>
        <end position="109"/>
    </location>
</feature>
<dbReference type="GO" id="GO:0005737">
    <property type="term" value="C:cytoplasm"/>
    <property type="evidence" value="ECO:0007669"/>
    <property type="project" value="TreeGrafter"/>
</dbReference>
<evidence type="ECO:0008006" key="9">
    <source>
        <dbReference type="Google" id="ProtNLM"/>
    </source>
</evidence>
<evidence type="ECO:0000256" key="4">
    <source>
        <dbReference type="SAM" id="MobiDB-lite"/>
    </source>
</evidence>
<name>A0A6A4T0R3_SCOMX</name>
<evidence type="ECO:0000256" key="2">
    <source>
        <dbReference type="ARBA" id="ARBA00023054"/>
    </source>
</evidence>
<keyword evidence="2 3" id="KW-0175">Coiled coil</keyword>
<dbReference type="InterPro" id="IPR011029">
    <property type="entry name" value="DEATH-like_dom_sf"/>
</dbReference>
<comment type="caution">
    <text evidence="7">The sequence shown here is derived from an EMBL/GenBank/DDBJ whole genome shotgun (WGS) entry which is preliminary data.</text>
</comment>
<evidence type="ECO:0000256" key="1">
    <source>
        <dbReference type="ARBA" id="ARBA00022553"/>
    </source>
</evidence>
<accession>A0A6A4T0R3</accession>
<dbReference type="Gene3D" id="3.40.50.300">
    <property type="entry name" value="P-loop containing nucleotide triphosphate hydrolases"/>
    <property type="match status" value="1"/>
</dbReference>
<proteinExistence type="predicted"/>
<dbReference type="Gene3D" id="2.30.42.10">
    <property type="match status" value="1"/>
</dbReference>
<dbReference type="EMBL" id="VEVO01000009">
    <property type="protein sequence ID" value="KAF0037898.1"/>
    <property type="molecule type" value="Genomic_DNA"/>
</dbReference>
<dbReference type="PROSITE" id="PS50052">
    <property type="entry name" value="GUANYLATE_KINASE_2"/>
    <property type="match status" value="1"/>
</dbReference>
<feature type="coiled-coil region" evidence="3">
    <location>
        <begin position="282"/>
        <end position="309"/>
    </location>
</feature>
<dbReference type="PROSITE" id="PS50209">
    <property type="entry name" value="CARD"/>
    <property type="match status" value="1"/>
</dbReference>
<evidence type="ECO:0000256" key="3">
    <source>
        <dbReference type="SAM" id="Coils"/>
    </source>
</evidence>
<protein>
    <recommendedName>
        <fullName evidence="9">Caspase recruitment domain-containing protein 14</fullName>
    </recommendedName>
</protein>
<organism evidence="7 8">
    <name type="scientific">Scophthalmus maximus</name>
    <name type="common">Turbot</name>
    <name type="synonym">Psetta maxima</name>
    <dbReference type="NCBI Taxonomy" id="52904"/>
    <lineage>
        <taxon>Eukaryota</taxon>
        <taxon>Metazoa</taxon>
        <taxon>Chordata</taxon>
        <taxon>Craniata</taxon>
        <taxon>Vertebrata</taxon>
        <taxon>Euteleostomi</taxon>
        <taxon>Actinopterygii</taxon>
        <taxon>Neopterygii</taxon>
        <taxon>Teleostei</taxon>
        <taxon>Neoteleostei</taxon>
        <taxon>Acanthomorphata</taxon>
        <taxon>Carangaria</taxon>
        <taxon>Pleuronectiformes</taxon>
        <taxon>Pleuronectoidei</taxon>
        <taxon>Scophthalmidae</taxon>
        <taxon>Scophthalmus</taxon>
    </lineage>
</organism>
<dbReference type="FunFam" id="1.10.533.10:FF:000003">
    <property type="entry name" value="Caspase recruitment domain family, member 11"/>
    <property type="match status" value="1"/>
</dbReference>
<dbReference type="SUPFAM" id="SSF50156">
    <property type="entry name" value="PDZ domain-like"/>
    <property type="match status" value="1"/>
</dbReference>
<feature type="coiled-coil region" evidence="3">
    <location>
        <begin position="134"/>
        <end position="161"/>
    </location>
</feature>
<dbReference type="SUPFAM" id="SSF52540">
    <property type="entry name" value="P-loop containing nucleoside triphosphate hydrolases"/>
    <property type="match status" value="1"/>
</dbReference>
<dbReference type="InterPro" id="IPR001315">
    <property type="entry name" value="CARD"/>
</dbReference>
<feature type="domain" description="Guanylate kinase-like" evidence="5">
    <location>
        <begin position="784"/>
        <end position="905"/>
    </location>
</feature>
<evidence type="ECO:0000259" key="6">
    <source>
        <dbReference type="PROSITE" id="PS50209"/>
    </source>
</evidence>
<dbReference type="Gene3D" id="2.30.30.40">
    <property type="entry name" value="SH3 Domains"/>
    <property type="match status" value="1"/>
</dbReference>
<gene>
    <name evidence="7" type="ORF">F2P81_010772</name>
</gene>
<dbReference type="GO" id="GO:0042981">
    <property type="term" value="P:regulation of apoptotic process"/>
    <property type="evidence" value="ECO:0007669"/>
    <property type="project" value="InterPro"/>
</dbReference>
<feature type="region of interest" description="Disordered" evidence="4">
    <location>
        <begin position="459"/>
        <end position="479"/>
    </location>
</feature>
<feature type="compositionally biased region" description="Polar residues" evidence="4">
    <location>
        <begin position="459"/>
        <end position="473"/>
    </location>
</feature>
<dbReference type="PANTHER" id="PTHR14559:SF1">
    <property type="entry name" value="CASPASE RECRUITMENT DOMAIN-CONTAINING PROTEIN 14"/>
    <property type="match status" value="1"/>
</dbReference>
<dbReference type="GO" id="GO:0050700">
    <property type="term" value="F:CARD domain binding"/>
    <property type="evidence" value="ECO:0007669"/>
    <property type="project" value="TreeGrafter"/>
</dbReference>
<keyword evidence="1" id="KW-0597">Phosphoprotein</keyword>
<dbReference type="CDD" id="cd08806">
    <property type="entry name" value="CARD_CARD14_CARMA2"/>
    <property type="match status" value="1"/>
</dbReference>
<evidence type="ECO:0000313" key="7">
    <source>
        <dbReference type="EMBL" id="KAF0037898.1"/>
    </source>
</evidence>
<dbReference type="FunFam" id="2.30.42.10:FF:000254">
    <property type="entry name" value="Caspase recruitment domain family, member 14"/>
    <property type="match status" value="1"/>
</dbReference>
<dbReference type="Gene3D" id="1.10.533.10">
    <property type="entry name" value="Death Domain, Fas"/>
    <property type="match status" value="1"/>
</dbReference>
<dbReference type="AlphaFoldDB" id="A0A6A4T0R3"/>
<feature type="region of interest" description="Disordered" evidence="4">
    <location>
        <begin position="384"/>
        <end position="422"/>
    </location>
</feature>
<sequence length="919" mass="104263">MAGECVPYEGPDLKEKGEEELWELINDNRHRISLGVRPCILIPYLRQARVLTEMDEDEILSCHNLTNRSMRTSYMLDLLRTQGRNGAVALLEGLMIHYPTLYTQVTGRKPSTEPSRFSGLIKYSELTEYLVRAVTGMQKELQEARREAGRVTARCTSLESEIGQMMEQEEKSRCIQAESERMRRHLCSLQHEVTKLKDERCDLYVRYTAAIEEKSAVNKRLHDLNLQVRDAWDGLFLSLENSSMHGLSLSSLKHKAVISGESPQKARQDILAQDLAEAIDSQVELAEQLRCYREENEQLHREKQGFMDQTECLGLQVKQLTLDCNIHQQKSTMIHNQLKELQAERDQAYLSRDEAQTIIARILAEKDTLRCQLVELQERVFSLQAKRSPRRQQQSSESEDAALCSVRSRNAEPPSSDSLRRREETIHADGSFETADTDSLSEDFVFLPTVGSEDVQTLRQCSPNGSTSDSLSRPSAPPFLMRTRPKAIRISGRVLSISFQAEAMLSQLAVVGGNKTGVFVHQVTEGSAAHTVGISPGAQIVEVKYEQNQKALRMVLEDSTLEEAMWALGQVTGLCHLSLRPRQDDYETLLQQLQNTVISSGDSFYVRVNMSLSAGPSATLAVSCNDILHVTNTRPTGTEDSWHASQVHPSQLLDLQSGTLPNYYRAQRLLIRAIEDMSFQTKKSLKEAQNKDKAVRIVSTGRQGRNPLWVSVEDENSGDTSAPKSCVTLMPYTLVTPHYPPICRPVLLLPTVLGRILDKKLAGWQGFQLCQPEKLSSCEHAARLQRSEILEECEQGRNRCYTLQSVEKVMKKGIHCVLPLCLDCVRRLHRAEIFPIIIFVRLSTRSARKLRSKLQRHSQWDEQLLACSRSEEPLLDKLPCLYHTVASDSWCDQTSLLTRLRTIIWEEQKKIVWVEPDLW</sequence>